<dbReference type="Proteomes" id="UP001307889">
    <property type="component" value="Chromosome 15"/>
</dbReference>
<reference evidence="7 8" key="1">
    <citation type="submission" date="2023-09" db="EMBL/GenBank/DDBJ databases">
        <title>Nesidiocoris tenuis whole genome shotgun sequence.</title>
        <authorList>
            <person name="Shibata T."/>
            <person name="Shimoda M."/>
            <person name="Kobayashi T."/>
            <person name="Uehara T."/>
        </authorList>
    </citation>
    <scope>NUCLEOTIDE SEQUENCE [LARGE SCALE GENOMIC DNA]</scope>
    <source>
        <strain evidence="7 8">Japan</strain>
    </source>
</reference>
<dbReference type="EMBL" id="AP028923">
    <property type="protein sequence ID" value="BET02906.1"/>
    <property type="molecule type" value="Genomic_DNA"/>
</dbReference>
<evidence type="ECO:0000256" key="2">
    <source>
        <dbReference type="ARBA" id="ARBA00006730"/>
    </source>
</evidence>
<keyword evidence="5" id="KW-0560">Oxidoreductase</keyword>
<dbReference type="SUPFAM" id="SSF51971">
    <property type="entry name" value="Nucleotide-binding domain"/>
    <property type="match status" value="1"/>
</dbReference>
<dbReference type="InterPro" id="IPR023209">
    <property type="entry name" value="DAO"/>
</dbReference>
<evidence type="ECO:0000259" key="6">
    <source>
        <dbReference type="Pfam" id="PF01266"/>
    </source>
</evidence>
<dbReference type="Gene3D" id="3.30.9.10">
    <property type="entry name" value="D-Amino Acid Oxidase, subunit A, domain 2"/>
    <property type="match status" value="1"/>
</dbReference>
<evidence type="ECO:0000313" key="7">
    <source>
        <dbReference type="EMBL" id="BET02906.1"/>
    </source>
</evidence>
<feature type="domain" description="FAD dependent oxidoreductase" evidence="6">
    <location>
        <begin position="6"/>
        <end position="315"/>
    </location>
</feature>
<evidence type="ECO:0000256" key="4">
    <source>
        <dbReference type="ARBA" id="ARBA00022827"/>
    </source>
</evidence>
<accession>A0ABN7BEV7</accession>
<dbReference type="Gene3D" id="3.40.50.720">
    <property type="entry name" value="NAD(P)-binding Rossmann-like Domain"/>
    <property type="match status" value="1"/>
</dbReference>
<dbReference type="PROSITE" id="PS00677">
    <property type="entry name" value="DAO"/>
    <property type="match status" value="1"/>
</dbReference>
<comment type="similarity">
    <text evidence="2">Belongs to the DAMOX/DASOX family.</text>
</comment>
<dbReference type="InterPro" id="IPR006181">
    <property type="entry name" value="D-amino_acid_oxidase_CS"/>
</dbReference>
<proteinExistence type="inferred from homology"/>
<dbReference type="PANTHER" id="PTHR11530">
    <property type="entry name" value="D-AMINO ACID OXIDASE"/>
    <property type="match status" value="1"/>
</dbReference>
<dbReference type="InterPro" id="IPR006076">
    <property type="entry name" value="FAD-dep_OxRdtase"/>
</dbReference>
<gene>
    <name evidence="7" type="ORF">NTJ_15724</name>
</gene>
<dbReference type="Pfam" id="PF01266">
    <property type="entry name" value="DAO"/>
    <property type="match status" value="1"/>
</dbReference>
<evidence type="ECO:0000256" key="3">
    <source>
        <dbReference type="ARBA" id="ARBA00022630"/>
    </source>
</evidence>
<name>A0ABN7BEV7_9HEMI</name>
<sequence length="329" mass="36720">MEGSSACVLGAGVVGLTTALLAQERGAKVTILADKFRKETTSDGAAGIFRPSPSFFIISPEITKELIHYSYHYYKKLSVEIDAGVKPVSGYFLSKINPSHVRNHLLEDVVPEYRSMTEDEMNQFPGGWKWGSYYSTLLIECRFFLPWAEKRFNERGGIIIEASISSFNDVKMYGNFDVVFNCTGYGAKFLCNDHKMVPLSGQIYKVDAPWCDKFIYGEEDTYIIPGYLLTVGGSRHFESFRTKPCPNDGAAIWSRAKALLPQLSPMQIRRQWVGVRPYRDGGVRVQTEIINGIKVVHNYGHGGYGVTSAPGTAFHALQLAEQLLAPSKF</sequence>
<evidence type="ECO:0000256" key="1">
    <source>
        <dbReference type="ARBA" id="ARBA00001974"/>
    </source>
</evidence>
<keyword evidence="4" id="KW-0274">FAD</keyword>
<dbReference type="PIRSF" id="PIRSF000189">
    <property type="entry name" value="D-aa_oxidase"/>
    <property type="match status" value="1"/>
</dbReference>
<dbReference type="PANTHER" id="PTHR11530:SF17">
    <property type="entry name" value="RE49860P"/>
    <property type="match status" value="1"/>
</dbReference>
<protein>
    <submittedName>
        <fullName evidence="7">D-aspartate oxidase</fullName>
    </submittedName>
</protein>
<keyword evidence="8" id="KW-1185">Reference proteome</keyword>
<dbReference type="SUPFAM" id="SSF54373">
    <property type="entry name" value="FAD-linked reductases, C-terminal domain"/>
    <property type="match status" value="1"/>
</dbReference>
<organism evidence="7 8">
    <name type="scientific">Nesidiocoris tenuis</name>
    <dbReference type="NCBI Taxonomy" id="355587"/>
    <lineage>
        <taxon>Eukaryota</taxon>
        <taxon>Metazoa</taxon>
        <taxon>Ecdysozoa</taxon>
        <taxon>Arthropoda</taxon>
        <taxon>Hexapoda</taxon>
        <taxon>Insecta</taxon>
        <taxon>Pterygota</taxon>
        <taxon>Neoptera</taxon>
        <taxon>Paraneoptera</taxon>
        <taxon>Hemiptera</taxon>
        <taxon>Heteroptera</taxon>
        <taxon>Panheteroptera</taxon>
        <taxon>Cimicomorpha</taxon>
        <taxon>Miridae</taxon>
        <taxon>Dicyphina</taxon>
        <taxon>Nesidiocoris</taxon>
    </lineage>
</organism>
<keyword evidence="3" id="KW-0285">Flavoprotein</keyword>
<comment type="cofactor">
    <cofactor evidence="1">
        <name>FAD</name>
        <dbReference type="ChEBI" id="CHEBI:57692"/>
    </cofactor>
</comment>
<evidence type="ECO:0000256" key="5">
    <source>
        <dbReference type="ARBA" id="ARBA00023002"/>
    </source>
</evidence>
<evidence type="ECO:0000313" key="8">
    <source>
        <dbReference type="Proteomes" id="UP001307889"/>
    </source>
</evidence>